<dbReference type="Gene3D" id="2.40.50.40">
    <property type="match status" value="2"/>
</dbReference>
<name>A0ABR4MZ47_9FUNG</name>
<keyword evidence="2" id="KW-0539">Nucleus</keyword>
<dbReference type="Pfam" id="PF00385">
    <property type="entry name" value="Chromo"/>
    <property type="match status" value="1"/>
</dbReference>
<evidence type="ECO:0000256" key="2">
    <source>
        <dbReference type="ARBA" id="ARBA00023242"/>
    </source>
</evidence>
<dbReference type="PANTHER" id="PTHR22812">
    <property type="entry name" value="CHROMOBOX PROTEIN"/>
    <property type="match status" value="1"/>
</dbReference>
<dbReference type="CDD" id="cd00024">
    <property type="entry name" value="CD_CSD"/>
    <property type="match status" value="1"/>
</dbReference>
<evidence type="ECO:0000313" key="6">
    <source>
        <dbReference type="Proteomes" id="UP001527925"/>
    </source>
</evidence>
<dbReference type="InterPro" id="IPR000953">
    <property type="entry name" value="Chromo/chromo_shadow_dom"/>
</dbReference>
<accession>A0ABR4MZ47</accession>
<feature type="domain" description="Chromo" evidence="4">
    <location>
        <begin position="13"/>
        <end position="45"/>
    </location>
</feature>
<dbReference type="SMART" id="SM00300">
    <property type="entry name" value="ChSh"/>
    <property type="match status" value="1"/>
</dbReference>
<protein>
    <recommendedName>
        <fullName evidence="4">Chromo domain-containing protein</fullName>
    </recommendedName>
</protein>
<dbReference type="Proteomes" id="UP001527925">
    <property type="component" value="Unassembled WGS sequence"/>
</dbReference>
<evidence type="ECO:0000256" key="3">
    <source>
        <dbReference type="SAM" id="MobiDB-lite"/>
    </source>
</evidence>
<dbReference type="CDD" id="cd18657">
    <property type="entry name" value="CSD_Swi6"/>
    <property type="match status" value="1"/>
</dbReference>
<proteinExistence type="predicted"/>
<dbReference type="SUPFAM" id="SSF54160">
    <property type="entry name" value="Chromo domain-like"/>
    <property type="match status" value="2"/>
</dbReference>
<dbReference type="InterPro" id="IPR016197">
    <property type="entry name" value="Chromo-like_dom_sf"/>
</dbReference>
<keyword evidence="6" id="KW-1185">Reference proteome</keyword>
<dbReference type="InterPro" id="IPR051219">
    <property type="entry name" value="Heterochromatin_chromo-domain"/>
</dbReference>
<dbReference type="PROSITE" id="PS50013">
    <property type="entry name" value="CHROMO_2"/>
    <property type="match status" value="1"/>
</dbReference>
<feature type="compositionally biased region" description="Low complexity" evidence="3">
    <location>
        <begin position="56"/>
        <end position="66"/>
    </location>
</feature>
<dbReference type="EMBL" id="JADGIZ020000062">
    <property type="protein sequence ID" value="KAL2912563.1"/>
    <property type="molecule type" value="Genomic_DNA"/>
</dbReference>
<dbReference type="SMART" id="SM00298">
    <property type="entry name" value="CHROMO"/>
    <property type="match status" value="1"/>
</dbReference>
<dbReference type="InterPro" id="IPR023780">
    <property type="entry name" value="Chromo_domain"/>
</dbReference>
<dbReference type="Pfam" id="PF01393">
    <property type="entry name" value="Chromo_shadow"/>
    <property type="match status" value="1"/>
</dbReference>
<gene>
    <name evidence="5" type="ORF">HK105_207962</name>
</gene>
<comment type="caution">
    <text evidence="5">The sequence shown here is derived from an EMBL/GenBank/DDBJ whole genome shotgun (WGS) entry which is preliminary data.</text>
</comment>
<feature type="region of interest" description="Disordered" evidence="3">
    <location>
        <begin position="56"/>
        <end position="110"/>
    </location>
</feature>
<comment type="subcellular location">
    <subcellularLocation>
        <location evidence="1">Nucleus</location>
    </subcellularLocation>
</comment>
<reference evidence="5 6" key="1">
    <citation type="submission" date="2023-09" db="EMBL/GenBank/DDBJ databases">
        <title>Pangenome analysis of Batrachochytrium dendrobatidis and related Chytrids.</title>
        <authorList>
            <person name="Yacoub M.N."/>
            <person name="Stajich J.E."/>
            <person name="James T.Y."/>
        </authorList>
    </citation>
    <scope>NUCLEOTIDE SEQUENCE [LARGE SCALE GENOMIC DNA]</scope>
    <source>
        <strain evidence="5 6">JEL0888</strain>
    </source>
</reference>
<evidence type="ECO:0000256" key="1">
    <source>
        <dbReference type="ARBA" id="ARBA00004123"/>
    </source>
</evidence>
<evidence type="ECO:0000259" key="4">
    <source>
        <dbReference type="PROSITE" id="PS50013"/>
    </source>
</evidence>
<organism evidence="5 6">
    <name type="scientific">Polyrhizophydium stewartii</name>
    <dbReference type="NCBI Taxonomy" id="2732419"/>
    <lineage>
        <taxon>Eukaryota</taxon>
        <taxon>Fungi</taxon>
        <taxon>Fungi incertae sedis</taxon>
        <taxon>Chytridiomycota</taxon>
        <taxon>Chytridiomycota incertae sedis</taxon>
        <taxon>Chytridiomycetes</taxon>
        <taxon>Rhizophydiales</taxon>
        <taxon>Rhizophydiales incertae sedis</taxon>
        <taxon>Polyrhizophydium</taxon>
    </lineage>
</organism>
<evidence type="ECO:0000313" key="5">
    <source>
        <dbReference type="EMBL" id="KAL2912563.1"/>
    </source>
</evidence>
<dbReference type="InterPro" id="IPR008251">
    <property type="entry name" value="Chromo_shadow_dom"/>
</dbReference>
<sequence>MSSDSDPEDDQEFEVEAIVNYRKFKGRHQYLIKWQGFPDKDNTWEDIAKGATKAAAAAAKNANGKPAARDLDRSSSTANGNRHRQASQSQSASGKTSEPQADSDDEGSADAVEAFESVVSKELLALDSWEDLVESIHTVEADSQNKSLLRVYVRWKDGMRSAHTSDVTNAKCPQQMIRFYESHLKFD</sequence>